<name>A0A5A7T1K8_CUCMM</name>
<proteinExistence type="predicted"/>
<reference evidence="6 7" key="1">
    <citation type="submission" date="2019-08" db="EMBL/GenBank/DDBJ databases">
        <title>Draft genome sequences of two oriental melons (Cucumis melo L. var makuwa).</title>
        <authorList>
            <person name="Kwon S.-Y."/>
        </authorList>
    </citation>
    <scope>NUCLEOTIDE SEQUENCE [LARGE SCALE GENOMIC DNA]</scope>
    <source>
        <strain evidence="7">cv. Chang Bougi</strain>
        <strain evidence="6">cv. SW 3</strain>
        <tissue evidence="4">Leaf</tissue>
    </source>
</reference>
<sequence>MEGIREGNSTTRPPFLDRGNYGYWKSPWDILEVAYEGTSKVKISRLQNLTSRFEALQMTDDETITKFNVRVLDIANESNALGEKMSDSKLVRKVLRSLLSKFNMKVTTIEEANDLSTMKLDELFGSLRTFELHLGEDTIRKKFGLALTSVKEESTEDHKVSLNNDSLVIRATQPRISSFSSSGQYRRKDHERSEKDYGPSKFEKNDKGIRCHECEGFGHIQTKCATYLKRKKKSLVATFSNEEDYSKSDEEEVGMALISIINENKEEVENVNAQTIDQQESVSDDSLNESALKRKWKEDQAIIIHQQEWIQCLMEENQSFLSSIVTLKTELKEARNQFEELTKSMKMLTNGTQKLGDLIGQGKRYDDKRGLGFSEKGVTRNEGLSANLISISQLCDQGYHVSFIKDRCNVVDNQNKIFLSGTRLSDNYYHWDSKVSICNLSKVEEASLWHKRLGHISGSSIAKAIKAEALQDFPPSLSNHKNAAQTALLGN</sequence>
<feature type="compositionally biased region" description="Basic and acidic residues" evidence="2">
    <location>
        <begin position="186"/>
        <end position="202"/>
    </location>
</feature>
<keyword evidence="1" id="KW-0175">Coiled coil</keyword>
<evidence type="ECO:0000259" key="3">
    <source>
        <dbReference type="Pfam" id="PF13976"/>
    </source>
</evidence>
<evidence type="ECO:0000256" key="2">
    <source>
        <dbReference type="SAM" id="MobiDB-lite"/>
    </source>
</evidence>
<dbReference type="EMBL" id="SSTE01019907">
    <property type="protein sequence ID" value="KAA0035461.1"/>
    <property type="molecule type" value="Genomic_DNA"/>
</dbReference>
<accession>A0A5A7T1K8</accession>
<feature type="domain" description="GAG-pre-integrase" evidence="3">
    <location>
        <begin position="429"/>
        <end position="476"/>
    </location>
</feature>
<dbReference type="AlphaFoldDB" id="A0A5A7T1K8"/>
<dbReference type="Pfam" id="PF14223">
    <property type="entry name" value="Retrotran_gag_2"/>
    <property type="match status" value="1"/>
</dbReference>
<dbReference type="PANTHER" id="PTHR35317">
    <property type="entry name" value="OS04G0629600 PROTEIN"/>
    <property type="match status" value="1"/>
</dbReference>
<gene>
    <name evidence="5" type="ORF">E5676_scaffold455G003220</name>
    <name evidence="4" type="ORF">E6C27_scaffold285G001080</name>
</gene>
<evidence type="ECO:0000313" key="5">
    <source>
        <dbReference type="EMBL" id="TYK31064.1"/>
    </source>
</evidence>
<dbReference type="OrthoDB" id="694535at2759"/>
<feature type="region of interest" description="Disordered" evidence="2">
    <location>
        <begin position="178"/>
        <end position="202"/>
    </location>
</feature>
<comment type="caution">
    <text evidence="4">The sequence shown here is derived from an EMBL/GenBank/DDBJ whole genome shotgun (WGS) entry which is preliminary data.</text>
</comment>
<evidence type="ECO:0000256" key="1">
    <source>
        <dbReference type="SAM" id="Coils"/>
    </source>
</evidence>
<dbReference type="EMBL" id="SSTD01000141">
    <property type="protein sequence ID" value="TYK31064.1"/>
    <property type="molecule type" value="Genomic_DNA"/>
</dbReference>
<dbReference type="Pfam" id="PF13976">
    <property type="entry name" value="gag_pre-integrs"/>
    <property type="match status" value="1"/>
</dbReference>
<dbReference type="Proteomes" id="UP000321947">
    <property type="component" value="Unassembled WGS sequence"/>
</dbReference>
<dbReference type="InterPro" id="IPR025724">
    <property type="entry name" value="GAG-pre-integrase_dom"/>
</dbReference>
<evidence type="ECO:0000313" key="7">
    <source>
        <dbReference type="Proteomes" id="UP000321947"/>
    </source>
</evidence>
<organism evidence="4 6">
    <name type="scientific">Cucumis melo var. makuwa</name>
    <name type="common">Oriental melon</name>
    <dbReference type="NCBI Taxonomy" id="1194695"/>
    <lineage>
        <taxon>Eukaryota</taxon>
        <taxon>Viridiplantae</taxon>
        <taxon>Streptophyta</taxon>
        <taxon>Embryophyta</taxon>
        <taxon>Tracheophyta</taxon>
        <taxon>Spermatophyta</taxon>
        <taxon>Magnoliopsida</taxon>
        <taxon>eudicotyledons</taxon>
        <taxon>Gunneridae</taxon>
        <taxon>Pentapetalae</taxon>
        <taxon>rosids</taxon>
        <taxon>fabids</taxon>
        <taxon>Cucurbitales</taxon>
        <taxon>Cucurbitaceae</taxon>
        <taxon>Benincaseae</taxon>
        <taxon>Cucumis</taxon>
    </lineage>
</organism>
<feature type="coiled-coil region" evidence="1">
    <location>
        <begin position="324"/>
        <end position="351"/>
    </location>
</feature>
<evidence type="ECO:0000313" key="4">
    <source>
        <dbReference type="EMBL" id="KAA0035461.1"/>
    </source>
</evidence>
<dbReference type="Proteomes" id="UP000321393">
    <property type="component" value="Unassembled WGS sequence"/>
</dbReference>
<dbReference type="PANTHER" id="PTHR35317:SF35">
    <property type="entry name" value="DUF4219 DOMAIN-CONTAINING PROTEIN"/>
    <property type="match status" value="1"/>
</dbReference>
<protein>
    <submittedName>
        <fullName evidence="4">Gag-pol polyprotein</fullName>
    </submittedName>
</protein>
<evidence type="ECO:0000313" key="6">
    <source>
        <dbReference type="Proteomes" id="UP000321393"/>
    </source>
</evidence>